<evidence type="ECO:0000256" key="1">
    <source>
        <dbReference type="ARBA" id="ARBA00023015"/>
    </source>
</evidence>
<proteinExistence type="predicted"/>
<evidence type="ECO:0000313" key="6">
    <source>
        <dbReference type="EMBL" id="MBC8573862.1"/>
    </source>
</evidence>
<dbReference type="Gene3D" id="1.10.357.10">
    <property type="entry name" value="Tetracycline Repressor, domain 2"/>
    <property type="match status" value="1"/>
</dbReference>
<keyword evidence="2 4" id="KW-0238">DNA-binding</keyword>
<evidence type="ECO:0000256" key="4">
    <source>
        <dbReference type="PROSITE-ProRule" id="PRU00335"/>
    </source>
</evidence>
<dbReference type="SUPFAM" id="SSF46689">
    <property type="entry name" value="Homeodomain-like"/>
    <property type="match status" value="1"/>
</dbReference>
<keyword evidence="7" id="KW-1185">Reference proteome</keyword>
<name>A0ABR7NBU4_9FIRM</name>
<dbReference type="Proteomes" id="UP000657421">
    <property type="component" value="Unassembled WGS sequence"/>
</dbReference>
<dbReference type="PANTHER" id="PTHR30055:SF234">
    <property type="entry name" value="HTH-TYPE TRANSCRIPTIONAL REGULATOR BETI"/>
    <property type="match status" value="1"/>
</dbReference>
<sequence>MDNREKILRCALELFYHKGYDAVGIQEICQSAGITKPTLYHYFGSKYGLLEVLLEHELSGFLSRLSENARFQNGIEESLTAFAGTLIDFANQNHQAYMLLMAFSYSAKENEVYEAVRPYITQLYNLTVQLFEQASGQLGNMNGRQNQFAIGFLGLINHYILFLGYQEPEDGNITVSEEKKSSLIHQFMHGIWT</sequence>
<evidence type="ECO:0000313" key="7">
    <source>
        <dbReference type="Proteomes" id="UP000657421"/>
    </source>
</evidence>
<keyword evidence="1" id="KW-0805">Transcription regulation</keyword>
<feature type="DNA-binding region" description="H-T-H motif" evidence="4">
    <location>
        <begin position="24"/>
        <end position="43"/>
    </location>
</feature>
<dbReference type="InterPro" id="IPR050109">
    <property type="entry name" value="HTH-type_TetR-like_transc_reg"/>
</dbReference>
<evidence type="ECO:0000259" key="5">
    <source>
        <dbReference type="PROSITE" id="PS50977"/>
    </source>
</evidence>
<evidence type="ECO:0000256" key="2">
    <source>
        <dbReference type="ARBA" id="ARBA00023125"/>
    </source>
</evidence>
<dbReference type="InterPro" id="IPR009057">
    <property type="entry name" value="Homeodomain-like_sf"/>
</dbReference>
<dbReference type="InterPro" id="IPR001647">
    <property type="entry name" value="HTH_TetR"/>
</dbReference>
<gene>
    <name evidence="6" type="ORF">H8716_12320</name>
</gene>
<organism evidence="6 7">
    <name type="scientific">Jingyaoa shaoxingensis</name>
    <dbReference type="NCBI Taxonomy" id="2763671"/>
    <lineage>
        <taxon>Bacteria</taxon>
        <taxon>Bacillati</taxon>
        <taxon>Bacillota</taxon>
        <taxon>Clostridia</taxon>
        <taxon>Lachnospirales</taxon>
        <taxon>Lachnospiraceae</taxon>
        <taxon>Jingyaoa</taxon>
    </lineage>
</organism>
<reference evidence="6 7" key="1">
    <citation type="submission" date="2020-08" db="EMBL/GenBank/DDBJ databases">
        <title>Genome public.</title>
        <authorList>
            <person name="Liu C."/>
            <person name="Sun Q."/>
        </authorList>
    </citation>
    <scope>NUCLEOTIDE SEQUENCE [LARGE SCALE GENOMIC DNA]</scope>
    <source>
        <strain evidence="6 7">NSJ-46</strain>
    </source>
</reference>
<protein>
    <submittedName>
        <fullName evidence="6">TetR/AcrR family transcriptional regulator</fullName>
    </submittedName>
</protein>
<comment type="caution">
    <text evidence="6">The sequence shown here is derived from an EMBL/GenBank/DDBJ whole genome shotgun (WGS) entry which is preliminary data.</text>
</comment>
<feature type="domain" description="HTH tetR-type" evidence="5">
    <location>
        <begin position="1"/>
        <end position="61"/>
    </location>
</feature>
<keyword evidence="3" id="KW-0804">Transcription</keyword>
<dbReference type="Pfam" id="PF00440">
    <property type="entry name" value="TetR_N"/>
    <property type="match status" value="1"/>
</dbReference>
<dbReference type="PANTHER" id="PTHR30055">
    <property type="entry name" value="HTH-TYPE TRANSCRIPTIONAL REGULATOR RUTR"/>
    <property type="match status" value="1"/>
</dbReference>
<accession>A0ABR7NBU4</accession>
<dbReference type="RefSeq" id="WP_249309218.1">
    <property type="nucleotide sequence ID" value="NZ_JACRSZ010000013.1"/>
</dbReference>
<dbReference type="PRINTS" id="PR00455">
    <property type="entry name" value="HTHTETR"/>
</dbReference>
<dbReference type="PROSITE" id="PS50977">
    <property type="entry name" value="HTH_TETR_2"/>
    <property type="match status" value="1"/>
</dbReference>
<evidence type="ECO:0000256" key="3">
    <source>
        <dbReference type="ARBA" id="ARBA00023163"/>
    </source>
</evidence>
<dbReference type="EMBL" id="JACRSZ010000013">
    <property type="protein sequence ID" value="MBC8573862.1"/>
    <property type="molecule type" value="Genomic_DNA"/>
</dbReference>